<feature type="domain" description="ASCH" evidence="1">
    <location>
        <begin position="5"/>
        <end position="99"/>
    </location>
</feature>
<dbReference type="EMBL" id="SDHZ01000001">
    <property type="protein sequence ID" value="RXK85316.1"/>
    <property type="molecule type" value="Genomic_DNA"/>
</dbReference>
<evidence type="ECO:0000259" key="1">
    <source>
        <dbReference type="SMART" id="SM01022"/>
    </source>
</evidence>
<proteinExistence type="predicted"/>
<dbReference type="RefSeq" id="WP_129001068.1">
    <property type="nucleotide sequence ID" value="NZ_SDHZ01000001.1"/>
</dbReference>
<dbReference type="OrthoDB" id="9800495at2"/>
<evidence type="ECO:0000313" key="3">
    <source>
        <dbReference type="Proteomes" id="UP000290545"/>
    </source>
</evidence>
<dbReference type="Pfam" id="PF04266">
    <property type="entry name" value="ASCH"/>
    <property type="match status" value="1"/>
</dbReference>
<sequence length="122" mass="14243">MKVLLSIKPEFADKIFDGKKKFEFRRAIFKRNDIKTVVVYASSPVQKVIGEFEIESIIKGNLVELWETTKAYAGIDEQYFYKYFADRNSGFAIKIKQAKKYKLPLSLKENFNVVPPQSFVYL</sequence>
<evidence type="ECO:0000313" key="2">
    <source>
        <dbReference type="EMBL" id="RXK85316.1"/>
    </source>
</evidence>
<accession>A0A4V1MAB7</accession>
<reference evidence="2 3" key="1">
    <citation type="submission" date="2019-01" db="EMBL/GenBank/DDBJ databases">
        <title>Filimonas sp. strain TTM-71.</title>
        <authorList>
            <person name="Chen W.-M."/>
        </authorList>
    </citation>
    <scope>NUCLEOTIDE SEQUENCE [LARGE SCALE GENOMIC DNA]</scope>
    <source>
        <strain evidence="2 3">TTM-71</strain>
    </source>
</reference>
<dbReference type="SMART" id="SM01022">
    <property type="entry name" value="ASCH"/>
    <property type="match status" value="1"/>
</dbReference>
<protein>
    <submittedName>
        <fullName evidence="2">ASCH domain-containing protein</fullName>
    </submittedName>
</protein>
<keyword evidence="3" id="KW-1185">Reference proteome</keyword>
<name>A0A4V1MAB7_9BACT</name>
<organism evidence="2 3">
    <name type="scientific">Filimonas effusa</name>
    <dbReference type="NCBI Taxonomy" id="2508721"/>
    <lineage>
        <taxon>Bacteria</taxon>
        <taxon>Pseudomonadati</taxon>
        <taxon>Bacteroidota</taxon>
        <taxon>Chitinophagia</taxon>
        <taxon>Chitinophagales</taxon>
        <taxon>Chitinophagaceae</taxon>
        <taxon>Filimonas</taxon>
    </lineage>
</organism>
<dbReference type="Gene3D" id="2.30.130.30">
    <property type="entry name" value="Hypothetical protein"/>
    <property type="match status" value="1"/>
</dbReference>
<dbReference type="InterPro" id="IPR007374">
    <property type="entry name" value="ASCH_domain"/>
</dbReference>
<comment type="caution">
    <text evidence="2">The sequence shown here is derived from an EMBL/GenBank/DDBJ whole genome shotgun (WGS) entry which is preliminary data.</text>
</comment>
<dbReference type="InterPro" id="IPR015947">
    <property type="entry name" value="PUA-like_sf"/>
</dbReference>
<dbReference type="Proteomes" id="UP000290545">
    <property type="component" value="Unassembled WGS sequence"/>
</dbReference>
<dbReference type="AlphaFoldDB" id="A0A4V1MAB7"/>
<dbReference type="SUPFAM" id="SSF88697">
    <property type="entry name" value="PUA domain-like"/>
    <property type="match status" value="1"/>
</dbReference>
<gene>
    <name evidence="2" type="ORF">ESB13_00375</name>
</gene>